<gene>
    <name evidence="4" type="ORF">CHU95_07045</name>
</gene>
<reference evidence="4 5" key="1">
    <citation type="submission" date="2017-07" db="EMBL/GenBank/DDBJ databases">
        <title>Niveispirillum cyanobacteriorum sp. nov., isolated from cyanobacterial aggregates in a eutrophic lake.</title>
        <authorList>
            <person name="Cai H."/>
        </authorList>
    </citation>
    <scope>NUCLEOTIDE SEQUENCE [LARGE SCALE GENOMIC DNA]</scope>
    <source>
        <strain evidence="5">TH1-14</strain>
    </source>
</reference>
<dbReference type="InterPro" id="IPR029058">
    <property type="entry name" value="AB_hydrolase_fold"/>
</dbReference>
<evidence type="ECO:0000313" key="4">
    <source>
        <dbReference type="EMBL" id="OYQ36042.1"/>
    </source>
</evidence>
<sequence length="377" mass="40484">MIGMTHSAPSSSAAHPRLVHCFIVRLPSCAWIAGLRPVALCAGFPATLLLRPPYLAGNPCRRPMPRASLRQMLQPGDVIVRVMVNGVPLYFDVEGAELVPDGGSLRKKPTLLLLHGGPGFDHASFKPAFSGLSADAQVIYLDHRGQGRSGGNDPATWTLAHWADDVKGFCDALGIEKPFVLGNSFGGFVAMEYMRRHPGHAAGIILSSTAARMQLDLIVKAFARRGGPAIGQAAADFWSDIKADKVLPYAAQVMPYYTVKAPMDGPGRARSIMRPEVLEHFSGPGGEMWGMDFRDSLGRAASPVLVLCGDQDPITPWECSEEIIGLLPKETSQLHRFPHCGHGTFRDDPDGTFALIRQFMGVGEAVSGAAMPINAPV</sequence>
<accession>A0A255Z3M9</accession>
<keyword evidence="2" id="KW-0378">Hydrolase</keyword>
<proteinExistence type="inferred from homology"/>
<dbReference type="InterPro" id="IPR002410">
    <property type="entry name" value="Peptidase_S33"/>
</dbReference>
<dbReference type="Gene3D" id="3.40.50.1820">
    <property type="entry name" value="alpha/beta hydrolase"/>
    <property type="match status" value="1"/>
</dbReference>
<name>A0A255Z3M9_9PROT</name>
<dbReference type="PRINTS" id="PR00793">
    <property type="entry name" value="PROAMNOPTASE"/>
</dbReference>
<keyword evidence="5" id="KW-1185">Reference proteome</keyword>
<dbReference type="InterPro" id="IPR000073">
    <property type="entry name" value="AB_hydrolase_1"/>
</dbReference>
<evidence type="ECO:0000259" key="3">
    <source>
        <dbReference type="Pfam" id="PF00561"/>
    </source>
</evidence>
<dbReference type="InterPro" id="IPR050266">
    <property type="entry name" value="AB_hydrolase_sf"/>
</dbReference>
<dbReference type="EMBL" id="NOXU01000024">
    <property type="protein sequence ID" value="OYQ36042.1"/>
    <property type="molecule type" value="Genomic_DNA"/>
</dbReference>
<dbReference type="SUPFAM" id="SSF53474">
    <property type="entry name" value="alpha/beta-Hydrolases"/>
    <property type="match status" value="1"/>
</dbReference>
<dbReference type="AlphaFoldDB" id="A0A255Z3M9"/>
<dbReference type="Proteomes" id="UP000216998">
    <property type="component" value="Unassembled WGS sequence"/>
</dbReference>
<feature type="domain" description="AB hydrolase-1" evidence="3">
    <location>
        <begin position="109"/>
        <end position="347"/>
    </location>
</feature>
<protein>
    <recommendedName>
        <fullName evidence="3">AB hydrolase-1 domain-containing protein</fullName>
    </recommendedName>
</protein>
<dbReference type="PRINTS" id="PR00111">
    <property type="entry name" value="ABHYDROLASE"/>
</dbReference>
<dbReference type="PANTHER" id="PTHR43798:SF27">
    <property type="entry name" value="HYDROLASE ALPHA_BETA HYDROLASE FOLD FAMILY"/>
    <property type="match status" value="1"/>
</dbReference>
<dbReference type="Pfam" id="PF00561">
    <property type="entry name" value="Abhydrolase_1"/>
    <property type="match status" value="1"/>
</dbReference>
<comment type="caution">
    <text evidence="4">The sequence shown here is derived from an EMBL/GenBank/DDBJ whole genome shotgun (WGS) entry which is preliminary data.</text>
</comment>
<comment type="similarity">
    <text evidence="1">Belongs to the peptidase S33 family.</text>
</comment>
<organism evidence="4 5">
    <name type="scientific">Niveispirillum lacus</name>
    <dbReference type="NCBI Taxonomy" id="1981099"/>
    <lineage>
        <taxon>Bacteria</taxon>
        <taxon>Pseudomonadati</taxon>
        <taxon>Pseudomonadota</taxon>
        <taxon>Alphaproteobacteria</taxon>
        <taxon>Rhodospirillales</taxon>
        <taxon>Azospirillaceae</taxon>
        <taxon>Niveispirillum</taxon>
    </lineage>
</organism>
<evidence type="ECO:0000256" key="2">
    <source>
        <dbReference type="ARBA" id="ARBA00022801"/>
    </source>
</evidence>
<dbReference type="GO" id="GO:0006508">
    <property type="term" value="P:proteolysis"/>
    <property type="evidence" value="ECO:0007669"/>
    <property type="project" value="InterPro"/>
</dbReference>
<dbReference type="GO" id="GO:0008233">
    <property type="term" value="F:peptidase activity"/>
    <property type="evidence" value="ECO:0007669"/>
    <property type="project" value="InterPro"/>
</dbReference>
<evidence type="ECO:0000313" key="5">
    <source>
        <dbReference type="Proteomes" id="UP000216998"/>
    </source>
</evidence>
<dbReference type="GO" id="GO:0016020">
    <property type="term" value="C:membrane"/>
    <property type="evidence" value="ECO:0007669"/>
    <property type="project" value="TreeGrafter"/>
</dbReference>
<evidence type="ECO:0000256" key="1">
    <source>
        <dbReference type="ARBA" id="ARBA00010088"/>
    </source>
</evidence>
<dbReference type="PANTHER" id="PTHR43798">
    <property type="entry name" value="MONOACYLGLYCEROL LIPASE"/>
    <property type="match status" value="1"/>
</dbReference>